<reference evidence="2" key="1">
    <citation type="journal article" date="2020" name="J Insects Food Feed">
        <title>The yellow mealworm (Tenebrio molitor) genome: a resource for the emerging insects as food and feed industry.</title>
        <authorList>
            <person name="Eriksson T."/>
            <person name="Andere A."/>
            <person name="Kelstrup H."/>
            <person name="Emery V."/>
            <person name="Picard C."/>
        </authorList>
    </citation>
    <scope>NUCLEOTIDE SEQUENCE</scope>
    <source>
        <strain evidence="2">Stoneville</strain>
        <tissue evidence="2">Whole head</tissue>
    </source>
</reference>
<accession>A0A8J6H8B2</accession>
<feature type="compositionally biased region" description="Basic residues" evidence="1">
    <location>
        <begin position="241"/>
        <end position="253"/>
    </location>
</feature>
<evidence type="ECO:0000313" key="3">
    <source>
        <dbReference type="Proteomes" id="UP000719412"/>
    </source>
</evidence>
<proteinExistence type="predicted"/>
<sequence>MDGREECRTLTECWREKKKNTEKKERKKYYHRNGYASEEVERLRAKGRWMNVENDTDKQGRRERIKESRYKRIASRGLLFKLISDVIPESPEGRRWLIVVGICLRPEHISTVRMPVERASRKNCTFHTLIVAERTFPIPPDKSSTSKIIIDDRNETYHFIVNLMEMDFANFIYNIFALKFQQIGNNSSSSASPDSRDREKKKKTRRFSGIPVFCRRRHRLPPVPQRNARMRRLHDDNPRSGMKRGRSQLHKMNRRDGRSGEPASEKRLAKFLPRTRQEMELSGSKKTPPVISSSAVGRFPMSRIMLCSQEKCTMIFRYRDPLQAAGRAINFPDSSMGPAYGQFGPT</sequence>
<evidence type="ECO:0000256" key="1">
    <source>
        <dbReference type="SAM" id="MobiDB-lite"/>
    </source>
</evidence>
<name>A0A8J6H8B2_TENMO</name>
<gene>
    <name evidence="2" type="ORF">GEV33_013672</name>
</gene>
<comment type="caution">
    <text evidence="2">The sequence shown here is derived from an EMBL/GenBank/DDBJ whole genome shotgun (WGS) entry which is preliminary data.</text>
</comment>
<feature type="compositionally biased region" description="Basic and acidic residues" evidence="1">
    <location>
        <begin position="254"/>
        <end position="266"/>
    </location>
</feature>
<feature type="region of interest" description="Disordered" evidence="1">
    <location>
        <begin position="222"/>
        <end position="266"/>
    </location>
</feature>
<keyword evidence="3" id="KW-1185">Reference proteome</keyword>
<dbReference type="EMBL" id="JABDTM020028320">
    <property type="protein sequence ID" value="KAH0809118.1"/>
    <property type="molecule type" value="Genomic_DNA"/>
</dbReference>
<protein>
    <submittedName>
        <fullName evidence="2">Uncharacterized protein</fullName>
    </submittedName>
</protein>
<dbReference type="AlphaFoldDB" id="A0A8J6H8B2"/>
<evidence type="ECO:0000313" key="2">
    <source>
        <dbReference type="EMBL" id="KAH0809118.1"/>
    </source>
</evidence>
<feature type="region of interest" description="Disordered" evidence="1">
    <location>
        <begin position="185"/>
        <end position="208"/>
    </location>
</feature>
<dbReference type="Proteomes" id="UP000719412">
    <property type="component" value="Unassembled WGS sequence"/>
</dbReference>
<organism evidence="2 3">
    <name type="scientific">Tenebrio molitor</name>
    <name type="common">Yellow mealworm beetle</name>
    <dbReference type="NCBI Taxonomy" id="7067"/>
    <lineage>
        <taxon>Eukaryota</taxon>
        <taxon>Metazoa</taxon>
        <taxon>Ecdysozoa</taxon>
        <taxon>Arthropoda</taxon>
        <taxon>Hexapoda</taxon>
        <taxon>Insecta</taxon>
        <taxon>Pterygota</taxon>
        <taxon>Neoptera</taxon>
        <taxon>Endopterygota</taxon>
        <taxon>Coleoptera</taxon>
        <taxon>Polyphaga</taxon>
        <taxon>Cucujiformia</taxon>
        <taxon>Tenebrionidae</taxon>
        <taxon>Tenebrio</taxon>
    </lineage>
</organism>
<reference evidence="2" key="2">
    <citation type="submission" date="2021-08" db="EMBL/GenBank/DDBJ databases">
        <authorList>
            <person name="Eriksson T."/>
        </authorList>
    </citation>
    <scope>NUCLEOTIDE SEQUENCE</scope>
    <source>
        <strain evidence="2">Stoneville</strain>
        <tissue evidence="2">Whole head</tissue>
    </source>
</reference>